<name>A0A381PA91_9ZZZZ</name>
<dbReference type="Pfam" id="PF03583">
    <property type="entry name" value="LIP"/>
    <property type="match status" value="1"/>
</dbReference>
<protein>
    <recommendedName>
        <fullName evidence="2">Serine aminopeptidase S33 domain-containing protein</fullName>
    </recommendedName>
</protein>
<dbReference type="EMBL" id="UINC01000908">
    <property type="protein sequence ID" value="SUZ63129.1"/>
    <property type="molecule type" value="Genomic_DNA"/>
</dbReference>
<dbReference type="AlphaFoldDB" id="A0A381PA91"/>
<dbReference type="SUPFAM" id="SSF53474">
    <property type="entry name" value="alpha/beta-Hydrolases"/>
    <property type="match status" value="1"/>
</dbReference>
<evidence type="ECO:0008006" key="2">
    <source>
        <dbReference type="Google" id="ProtNLM"/>
    </source>
</evidence>
<dbReference type="Gene3D" id="1.10.260.160">
    <property type="match status" value="1"/>
</dbReference>
<organism evidence="1">
    <name type="scientific">marine metagenome</name>
    <dbReference type="NCBI Taxonomy" id="408172"/>
    <lineage>
        <taxon>unclassified sequences</taxon>
        <taxon>metagenomes</taxon>
        <taxon>ecological metagenomes</taxon>
    </lineage>
</organism>
<proteinExistence type="predicted"/>
<gene>
    <name evidence="1" type="ORF">METZ01_LOCUS15983</name>
</gene>
<dbReference type="PANTHER" id="PTHR34853:SF1">
    <property type="entry name" value="LIPASE 5"/>
    <property type="match status" value="1"/>
</dbReference>
<dbReference type="GO" id="GO:0016042">
    <property type="term" value="P:lipid catabolic process"/>
    <property type="evidence" value="ECO:0007669"/>
    <property type="project" value="InterPro"/>
</dbReference>
<accession>A0A381PA91</accession>
<dbReference type="Gene3D" id="3.40.50.1820">
    <property type="entry name" value="alpha/beta hydrolase"/>
    <property type="match status" value="1"/>
</dbReference>
<dbReference type="PANTHER" id="PTHR34853">
    <property type="match status" value="1"/>
</dbReference>
<dbReference type="PIRSF" id="PIRSF029171">
    <property type="entry name" value="Esterase_LipA"/>
    <property type="match status" value="1"/>
</dbReference>
<dbReference type="InterPro" id="IPR029058">
    <property type="entry name" value="AB_hydrolase_fold"/>
</dbReference>
<dbReference type="GO" id="GO:0004806">
    <property type="term" value="F:triacylglycerol lipase activity"/>
    <property type="evidence" value="ECO:0007669"/>
    <property type="project" value="InterPro"/>
</dbReference>
<dbReference type="PROSITE" id="PS51257">
    <property type="entry name" value="PROKAR_LIPOPROTEIN"/>
    <property type="match status" value="1"/>
</dbReference>
<evidence type="ECO:0000313" key="1">
    <source>
        <dbReference type="EMBL" id="SUZ63129.1"/>
    </source>
</evidence>
<sequence>MSHIKFLTFFFFFFLIVSCDDFEVVPVHLDTYLKLYTQDKGQVMSAVQNSLFDDITKYINYGVSLYTITYNTTYKGENIKASGLVAFPETTHNVPILNFNHGTTSLHRDAPTEDLFQYSFFSNAASAGYIFVIPDYLGFGVSDDILHPYYRSDITGLTIVDMLKATKELAEIEGYNFNGNVFLSGYSEGGFATMSAHKTLEENNFQGLNLVASAPAAGGYDMTGMLNYFLSLGTYHQPYYLAYVAISYKTSYDWGLQLSDIFNEPYASLIPQYFNGQYSGGEINSVLSYSVNLLLNENFRNNFYTDPSLNVVVEAFEENSFNQWVPKTKMFMYHGTADITVPYQNSVDTYNNFIANGVNSSLVEFIPLESRTHSTGAIPYILDIFDKFENLK</sequence>
<reference evidence="1" key="1">
    <citation type="submission" date="2018-05" db="EMBL/GenBank/DDBJ databases">
        <authorList>
            <person name="Lanie J.A."/>
            <person name="Ng W.-L."/>
            <person name="Kazmierczak K.M."/>
            <person name="Andrzejewski T.M."/>
            <person name="Davidsen T.M."/>
            <person name="Wayne K.J."/>
            <person name="Tettelin H."/>
            <person name="Glass J.I."/>
            <person name="Rusch D."/>
            <person name="Podicherti R."/>
            <person name="Tsui H.-C.T."/>
            <person name="Winkler M.E."/>
        </authorList>
    </citation>
    <scope>NUCLEOTIDE SEQUENCE</scope>
</reference>
<dbReference type="InterPro" id="IPR005152">
    <property type="entry name" value="Lipase_secreted"/>
</dbReference>